<evidence type="ECO:0008006" key="10">
    <source>
        <dbReference type="Google" id="ProtNLM"/>
    </source>
</evidence>
<protein>
    <recommendedName>
        <fullName evidence="10">Cytochrome P450</fullName>
    </recommendedName>
</protein>
<dbReference type="Pfam" id="PF00067">
    <property type="entry name" value="p450"/>
    <property type="match status" value="1"/>
</dbReference>
<evidence type="ECO:0000256" key="2">
    <source>
        <dbReference type="ARBA" id="ARBA00004167"/>
    </source>
</evidence>
<gene>
    <name evidence="8" type="ORF">E0Z10_g9765</name>
</gene>
<dbReference type="PANTHER" id="PTHR46206:SF6">
    <property type="entry name" value="CYTOCHROME P450 MONOOXYGENASE AN1598-RELATED"/>
    <property type="match status" value="1"/>
</dbReference>
<dbReference type="GO" id="GO:0005506">
    <property type="term" value="F:iron ion binding"/>
    <property type="evidence" value="ECO:0007669"/>
    <property type="project" value="InterPro"/>
</dbReference>
<evidence type="ECO:0000256" key="3">
    <source>
        <dbReference type="ARBA" id="ARBA00010617"/>
    </source>
</evidence>
<accession>A0A4Z0Y7S2</accession>
<dbReference type="SUPFAM" id="SSF48264">
    <property type="entry name" value="Cytochrome P450"/>
    <property type="match status" value="1"/>
</dbReference>
<dbReference type="GO" id="GO:0016020">
    <property type="term" value="C:membrane"/>
    <property type="evidence" value="ECO:0007669"/>
    <property type="project" value="UniProtKB-SubCell"/>
</dbReference>
<evidence type="ECO:0000256" key="7">
    <source>
        <dbReference type="ARBA" id="ARBA00023033"/>
    </source>
</evidence>
<dbReference type="Proteomes" id="UP000297716">
    <property type="component" value="Unassembled WGS sequence"/>
</dbReference>
<evidence type="ECO:0000313" key="9">
    <source>
        <dbReference type="Proteomes" id="UP000297716"/>
    </source>
</evidence>
<evidence type="ECO:0000256" key="5">
    <source>
        <dbReference type="ARBA" id="ARBA00023002"/>
    </source>
</evidence>
<reference evidence="8 9" key="1">
    <citation type="submission" date="2019-03" db="EMBL/GenBank/DDBJ databases">
        <title>Draft genome sequence of Xylaria hypoxylon DSM 108379, a ubiquitous saprotrophic-parasitic fungi on hardwood.</title>
        <authorList>
            <person name="Buettner E."/>
            <person name="Leonhardt S."/>
            <person name="Gebauer A.M."/>
            <person name="Liers C."/>
            <person name="Hofrichter M."/>
            <person name="Kellner H."/>
        </authorList>
    </citation>
    <scope>NUCLEOTIDE SEQUENCE [LARGE SCALE GENOMIC DNA]</scope>
    <source>
        <strain evidence="8 9">DSM 108379</strain>
    </source>
</reference>
<evidence type="ECO:0000256" key="6">
    <source>
        <dbReference type="ARBA" id="ARBA00023004"/>
    </source>
</evidence>
<dbReference type="CDD" id="cd11041">
    <property type="entry name" value="CYP503A1-like"/>
    <property type="match status" value="1"/>
</dbReference>
<dbReference type="Gene3D" id="1.10.630.10">
    <property type="entry name" value="Cytochrome P450"/>
    <property type="match status" value="1"/>
</dbReference>
<comment type="caution">
    <text evidence="8">The sequence shown here is derived from an EMBL/GenBank/DDBJ whole genome shotgun (WGS) entry which is preliminary data.</text>
</comment>
<evidence type="ECO:0000256" key="4">
    <source>
        <dbReference type="ARBA" id="ARBA00022723"/>
    </source>
</evidence>
<dbReference type="OrthoDB" id="1844152at2759"/>
<keyword evidence="7" id="KW-0503">Monooxygenase</keyword>
<dbReference type="STRING" id="37992.A0A4Z0Y7S2"/>
<dbReference type="GO" id="GO:0020037">
    <property type="term" value="F:heme binding"/>
    <property type="evidence" value="ECO:0007669"/>
    <property type="project" value="InterPro"/>
</dbReference>
<keyword evidence="6" id="KW-0408">Iron</keyword>
<dbReference type="GO" id="GO:0016705">
    <property type="term" value="F:oxidoreductase activity, acting on paired donors, with incorporation or reduction of molecular oxygen"/>
    <property type="evidence" value="ECO:0007669"/>
    <property type="project" value="InterPro"/>
</dbReference>
<dbReference type="PANTHER" id="PTHR46206">
    <property type="entry name" value="CYTOCHROME P450"/>
    <property type="match status" value="1"/>
</dbReference>
<dbReference type="GO" id="GO:0004497">
    <property type="term" value="F:monooxygenase activity"/>
    <property type="evidence" value="ECO:0007669"/>
    <property type="project" value="UniProtKB-KW"/>
</dbReference>
<dbReference type="EMBL" id="SKBN01000326">
    <property type="protein sequence ID" value="TGJ78997.1"/>
    <property type="molecule type" value="Genomic_DNA"/>
</dbReference>
<name>A0A4Z0Y7S2_9PEZI</name>
<evidence type="ECO:0000313" key="8">
    <source>
        <dbReference type="EMBL" id="TGJ78997.1"/>
    </source>
</evidence>
<keyword evidence="4" id="KW-0479">Metal-binding</keyword>
<comment type="similarity">
    <text evidence="3">Belongs to the cytochrome P450 family.</text>
</comment>
<dbReference type="InterPro" id="IPR036396">
    <property type="entry name" value="Cyt_P450_sf"/>
</dbReference>
<evidence type="ECO:0000256" key="1">
    <source>
        <dbReference type="ARBA" id="ARBA00001971"/>
    </source>
</evidence>
<keyword evidence="5" id="KW-0560">Oxidoreductase</keyword>
<sequence length="413" mass="46840">MFKVRRNDGDILVISNKYVEQLRNMPDSHVSAIAAHVKNLLGRFSTTMIMLESDLPTRVLQQKLTPSLALVIPRLEDELDYVLNVEMPNCKDSWVDLQIYDILLRVVARVSARIFLGPGVCRNEEWLSTSIHYTENVFVTMMTLRMFPPILHGLVAPFLPSYWRIRSNLSTAKRIISPIVRARRDGLAGHASSSGDGPDLLQWMMEIAQPHEAHPDKLAHRQLLLSLASIHTTTIAIAHAIYDLCAYPQYFEPLRMEMAAILGEEDWQKVNINQMRNLDSFLKESQRVNPPSLLAFNRLVRVPLKLSDGILLPPGTHFCMASHAILHDAEQLPGGDNPDEFDPFRYARLREDPRHPENLSRFQFATTNENSLHFGHGKFACPGRFSPVTKSRSYLQKCCSDSISSSQRAKVGH</sequence>
<keyword evidence="9" id="KW-1185">Reference proteome</keyword>
<comment type="subcellular location">
    <subcellularLocation>
        <location evidence="2">Membrane</location>
        <topology evidence="2">Single-pass membrane protein</topology>
    </subcellularLocation>
</comment>
<organism evidence="8 9">
    <name type="scientific">Xylaria hypoxylon</name>
    <dbReference type="NCBI Taxonomy" id="37992"/>
    <lineage>
        <taxon>Eukaryota</taxon>
        <taxon>Fungi</taxon>
        <taxon>Dikarya</taxon>
        <taxon>Ascomycota</taxon>
        <taxon>Pezizomycotina</taxon>
        <taxon>Sordariomycetes</taxon>
        <taxon>Xylariomycetidae</taxon>
        <taxon>Xylariales</taxon>
        <taxon>Xylariaceae</taxon>
        <taxon>Xylaria</taxon>
    </lineage>
</organism>
<dbReference type="InterPro" id="IPR001128">
    <property type="entry name" value="Cyt_P450"/>
</dbReference>
<dbReference type="AlphaFoldDB" id="A0A4Z0Y7S2"/>
<proteinExistence type="inferred from homology"/>
<comment type="cofactor">
    <cofactor evidence="1">
        <name>heme</name>
        <dbReference type="ChEBI" id="CHEBI:30413"/>
    </cofactor>
</comment>